<dbReference type="InterPro" id="IPR013083">
    <property type="entry name" value="Znf_RING/FYVE/PHD"/>
</dbReference>
<accession>A0A814QP04</accession>
<dbReference type="Pfam" id="PF02225">
    <property type="entry name" value="PA"/>
    <property type="match status" value="1"/>
</dbReference>
<dbReference type="AlphaFoldDB" id="A0A814QP04"/>
<dbReference type="FunFam" id="3.30.40.10:FF:000824">
    <property type="entry name" value="E3 ubiquitin-protein ligase RNF13"/>
    <property type="match status" value="1"/>
</dbReference>
<evidence type="ECO:0000256" key="8">
    <source>
        <dbReference type="ARBA" id="ARBA00022989"/>
    </source>
</evidence>
<protein>
    <recommendedName>
        <fullName evidence="16">RING-type domain-containing protein</fullName>
    </recommendedName>
</protein>
<evidence type="ECO:0000313" key="17">
    <source>
        <dbReference type="EMBL" id="CAF1122708.1"/>
    </source>
</evidence>
<keyword evidence="3 14" id="KW-0812">Transmembrane</keyword>
<dbReference type="OrthoDB" id="8062037at2759"/>
<dbReference type="InterPro" id="IPR044744">
    <property type="entry name" value="ZNRF4/RNF13/RNF167_PA"/>
</dbReference>
<comment type="caution">
    <text evidence="17">The sequence shown here is derived from an EMBL/GenBank/DDBJ whole genome shotgun (WGS) entry which is preliminary data.</text>
</comment>
<evidence type="ECO:0000313" key="18">
    <source>
        <dbReference type="Proteomes" id="UP000663852"/>
    </source>
</evidence>
<proteinExistence type="predicted"/>
<dbReference type="PROSITE" id="PS50089">
    <property type="entry name" value="ZF_RING_2"/>
    <property type="match status" value="1"/>
</dbReference>
<dbReference type="Proteomes" id="UP000663852">
    <property type="component" value="Unassembled WGS sequence"/>
</dbReference>
<dbReference type="Pfam" id="PF13639">
    <property type="entry name" value="zf-RING_2"/>
    <property type="match status" value="1"/>
</dbReference>
<feature type="domain" description="RING-type" evidence="16">
    <location>
        <begin position="234"/>
        <end position="276"/>
    </location>
</feature>
<dbReference type="Gene3D" id="3.50.30.30">
    <property type="match status" value="1"/>
</dbReference>
<comment type="subcellular location">
    <subcellularLocation>
        <location evidence="11">Endomembrane system</location>
        <topology evidence="11">Single-pass type I membrane protein</topology>
    </subcellularLocation>
</comment>
<dbReference type="GO" id="GO:0016740">
    <property type="term" value="F:transferase activity"/>
    <property type="evidence" value="ECO:0007669"/>
    <property type="project" value="UniProtKB-KW"/>
</dbReference>
<dbReference type="EMBL" id="CAJNOJ010000106">
    <property type="protein sequence ID" value="CAF1122708.1"/>
    <property type="molecule type" value="Genomic_DNA"/>
</dbReference>
<keyword evidence="8 14" id="KW-1133">Transmembrane helix</keyword>
<keyword evidence="7" id="KW-0862">Zinc</keyword>
<dbReference type="Gene3D" id="3.30.40.10">
    <property type="entry name" value="Zinc/RING finger domain, C3HC4 (zinc finger)"/>
    <property type="match status" value="1"/>
</dbReference>
<feature type="compositionally biased region" description="Polar residues" evidence="13">
    <location>
        <begin position="426"/>
        <end position="438"/>
    </location>
</feature>
<evidence type="ECO:0000256" key="5">
    <source>
        <dbReference type="ARBA" id="ARBA00022729"/>
    </source>
</evidence>
<evidence type="ECO:0000259" key="16">
    <source>
        <dbReference type="PROSITE" id="PS50089"/>
    </source>
</evidence>
<evidence type="ECO:0000256" key="4">
    <source>
        <dbReference type="ARBA" id="ARBA00022723"/>
    </source>
</evidence>
<reference evidence="17" key="1">
    <citation type="submission" date="2021-02" db="EMBL/GenBank/DDBJ databases">
        <authorList>
            <person name="Nowell W R."/>
        </authorList>
    </citation>
    <scope>NUCLEOTIDE SEQUENCE</scope>
</reference>
<evidence type="ECO:0000256" key="7">
    <source>
        <dbReference type="ARBA" id="ARBA00022833"/>
    </source>
</evidence>
<keyword evidence="6 12" id="KW-0863">Zinc-finger</keyword>
<keyword evidence="2" id="KW-0808">Transferase</keyword>
<feature type="region of interest" description="Disordered" evidence="13">
    <location>
        <begin position="345"/>
        <end position="364"/>
    </location>
</feature>
<dbReference type="GO" id="GO:0005737">
    <property type="term" value="C:cytoplasm"/>
    <property type="evidence" value="ECO:0007669"/>
    <property type="project" value="UniProtKB-ARBA"/>
</dbReference>
<dbReference type="InterPro" id="IPR003137">
    <property type="entry name" value="PA_domain"/>
</dbReference>
<dbReference type="SMART" id="SM00184">
    <property type="entry name" value="RING"/>
    <property type="match status" value="1"/>
</dbReference>
<evidence type="ECO:0000256" key="3">
    <source>
        <dbReference type="ARBA" id="ARBA00022692"/>
    </source>
</evidence>
<evidence type="ECO:0000256" key="13">
    <source>
        <dbReference type="SAM" id="MobiDB-lite"/>
    </source>
</evidence>
<feature type="signal peptide" evidence="15">
    <location>
        <begin position="1"/>
        <end position="22"/>
    </location>
</feature>
<evidence type="ECO:0000256" key="12">
    <source>
        <dbReference type="PROSITE-ProRule" id="PRU00175"/>
    </source>
</evidence>
<gene>
    <name evidence="17" type="ORF">EDS130_LOCUS21142</name>
</gene>
<dbReference type="CDD" id="cd02123">
    <property type="entry name" value="PA_C_RZF_like"/>
    <property type="match status" value="1"/>
</dbReference>
<feature type="transmembrane region" description="Helical" evidence="14">
    <location>
        <begin position="177"/>
        <end position="202"/>
    </location>
</feature>
<dbReference type="InterPro" id="IPR051653">
    <property type="entry name" value="E3_ligase_sorting_rcpt"/>
</dbReference>
<evidence type="ECO:0000256" key="15">
    <source>
        <dbReference type="SAM" id="SignalP"/>
    </source>
</evidence>
<evidence type="ECO:0000256" key="14">
    <source>
        <dbReference type="SAM" id="Phobius"/>
    </source>
</evidence>
<dbReference type="PANTHER" id="PTHR47168:SF1">
    <property type="entry name" value="OS02G0798600 PROTEIN"/>
    <property type="match status" value="1"/>
</dbReference>
<feature type="region of interest" description="Disordered" evidence="13">
    <location>
        <begin position="283"/>
        <end position="322"/>
    </location>
</feature>
<keyword evidence="10" id="KW-0325">Glycoprotein</keyword>
<evidence type="ECO:0000256" key="6">
    <source>
        <dbReference type="ARBA" id="ARBA00022771"/>
    </source>
</evidence>
<evidence type="ECO:0000256" key="9">
    <source>
        <dbReference type="ARBA" id="ARBA00023136"/>
    </source>
</evidence>
<dbReference type="InterPro" id="IPR001841">
    <property type="entry name" value="Znf_RING"/>
</dbReference>
<evidence type="ECO:0000256" key="2">
    <source>
        <dbReference type="ARBA" id="ARBA00022679"/>
    </source>
</evidence>
<keyword evidence="9 14" id="KW-0472">Membrane</keyword>
<comment type="pathway">
    <text evidence="1">Protein modification; protein ubiquitination.</text>
</comment>
<dbReference type="SUPFAM" id="SSF57850">
    <property type="entry name" value="RING/U-box"/>
    <property type="match status" value="1"/>
</dbReference>
<dbReference type="GO" id="GO:0012505">
    <property type="term" value="C:endomembrane system"/>
    <property type="evidence" value="ECO:0007669"/>
    <property type="project" value="UniProtKB-SubCell"/>
</dbReference>
<feature type="region of interest" description="Disordered" evidence="13">
    <location>
        <begin position="413"/>
        <end position="438"/>
    </location>
</feature>
<dbReference type="PANTHER" id="PTHR47168">
    <property type="entry name" value="RING ZINC FINGER DOMAIN SUPERFAMILY PROTEIN-RELATED"/>
    <property type="match status" value="1"/>
</dbReference>
<organism evidence="17 18">
    <name type="scientific">Adineta ricciae</name>
    <name type="common">Rotifer</name>
    <dbReference type="NCBI Taxonomy" id="249248"/>
    <lineage>
        <taxon>Eukaryota</taxon>
        <taxon>Metazoa</taxon>
        <taxon>Spiralia</taxon>
        <taxon>Gnathifera</taxon>
        <taxon>Rotifera</taxon>
        <taxon>Eurotatoria</taxon>
        <taxon>Bdelloidea</taxon>
        <taxon>Adinetida</taxon>
        <taxon>Adinetidae</taxon>
        <taxon>Adineta</taxon>
    </lineage>
</organism>
<sequence>MMTVLSMIIWCLLLSLIPRASSDVYYTEGNRLIEEYDDQAANFGPALTADGIKGYVILTNPKNACTKVAAAPNITLAGYRWIALIPRTNSVDVCDFDLKVLNAQNANFSAVIIYNYDDSLISMGAHGRNIQIPSTLITHSDGVSIITNYLYNQTASKSSSQFYIRLTGEQLFNFRPYLIPFLCIIGISLLGFISFMMVKCYLQHRHTRRHRLPRSALKQLKVKKFVKGDRWEVCAICLDDYEDGAKLRILPCDHAYHMKCIDPWLLNNRRQCPVCKRYVFPNHDNSDEESNEHTTTERTPLIQPSNDDSIPEPSLTGQTGRSETFTASQQLIDLFIERRRTGLFRSGASNNNGRNDAFDSEGNDDVEDISVLPRQSTANRITTTDLVFDQSESNFQRHSHPQLPRIVLRQSSTDERNNNNNTNTTLTSYGSFHESPSGSFTTPRAANFFVGSLGGTTDNTNVSARSVIEDVSDVEPDEDDERMHSVLTDVEINQAYVPDEEKTDVLRTNV</sequence>
<evidence type="ECO:0000256" key="10">
    <source>
        <dbReference type="ARBA" id="ARBA00023180"/>
    </source>
</evidence>
<feature type="chain" id="PRO_5032593660" description="RING-type domain-containing protein" evidence="15">
    <location>
        <begin position="23"/>
        <end position="510"/>
    </location>
</feature>
<keyword evidence="4" id="KW-0479">Metal-binding</keyword>
<keyword evidence="5 15" id="KW-0732">Signal</keyword>
<evidence type="ECO:0000256" key="11">
    <source>
        <dbReference type="ARBA" id="ARBA00046288"/>
    </source>
</evidence>
<dbReference type="GO" id="GO:0008270">
    <property type="term" value="F:zinc ion binding"/>
    <property type="evidence" value="ECO:0007669"/>
    <property type="project" value="UniProtKB-KW"/>
</dbReference>
<name>A0A814QP04_ADIRI</name>
<evidence type="ECO:0000256" key="1">
    <source>
        <dbReference type="ARBA" id="ARBA00004906"/>
    </source>
</evidence>